<dbReference type="GO" id="GO:0005634">
    <property type="term" value="C:nucleus"/>
    <property type="evidence" value="ECO:0007669"/>
    <property type="project" value="UniProtKB-SubCell"/>
</dbReference>
<dbReference type="GO" id="GO:0003700">
    <property type="term" value="F:DNA-binding transcription factor activity"/>
    <property type="evidence" value="ECO:0007669"/>
    <property type="project" value="InterPro"/>
</dbReference>
<evidence type="ECO:0000256" key="4">
    <source>
        <dbReference type="ARBA" id="ARBA00023125"/>
    </source>
</evidence>
<feature type="region of interest" description="Disordered" evidence="7">
    <location>
        <begin position="1"/>
        <end position="25"/>
    </location>
</feature>
<dbReference type="InterPro" id="IPR046347">
    <property type="entry name" value="bZIP_sf"/>
</dbReference>
<accession>A0A5B8MWH7</accession>
<name>A0A5B8MWH7_9CHLO</name>
<dbReference type="OrthoDB" id="1642657at2759"/>
<dbReference type="AlphaFoldDB" id="A0A5B8MWH7"/>
<dbReference type="EMBL" id="CP031046">
    <property type="protein sequence ID" value="QDZ24526.1"/>
    <property type="molecule type" value="Genomic_DNA"/>
</dbReference>
<feature type="domain" description="BZIP" evidence="8">
    <location>
        <begin position="214"/>
        <end position="277"/>
    </location>
</feature>
<keyword evidence="4" id="KW-0238">DNA-binding</keyword>
<gene>
    <name evidence="10" type="ORF">A3770_13p70440</name>
    <name evidence="9" type="ORF">CPRI1469_LOCUS5724</name>
</gene>
<dbReference type="PROSITE" id="PS50217">
    <property type="entry name" value="BZIP"/>
    <property type="match status" value="1"/>
</dbReference>
<keyword evidence="6" id="KW-0539">Nucleus</keyword>
<evidence type="ECO:0000313" key="11">
    <source>
        <dbReference type="Proteomes" id="UP000316726"/>
    </source>
</evidence>
<keyword evidence="3" id="KW-0805">Transcription regulation</keyword>
<dbReference type="EMBL" id="HBHL01008650">
    <property type="protein sequence ID" value="CAD9716864.1"/>
    <property type="molecule type" value="Transcribed_RNA"/>
</dbReference>
<comment type="subcellular location">
    <subcellularLocation>
        <location evidence="1">Nucleus</location>
    </subcellularLocation>
</comment>
<reference evidence="10 11" key="1">
    <citation type="submission" date="2018-07" db="EMBL/GenBank/DDBJ databases">
        <title>The complete nuclear genome of the prasinophyte Chloropicon primus (CCMP1205).</title>
        <authorList>
            <person name="Pombert J.-F."/>
            <person name="Otis C."/>
            <person name="Turmel M."/>
            <person name="Lemieux C."/>
        </authorList>
    </citation>
    <scope>NUCLEOTIDE SEQUENCE [LARGE SCALE GENOMIC DNA]</scope>
    <source>
        <strain evidence="10 11">CCMP1205</strain>
    </source>
</reference>
<feature type="region of interest" description="Disordered" evidence="7">
    <location>
        <begin position="213"/>
        <end position="235"/>
    </location>
</feature>
<evidence type="ECO:0000259" key="8">
    <source>
        <dbReference type="PROSITE" id="PS50217"/>
    </source>
</evidence>
<sequence length="319" mass="34011">MTPKPSNTAAAAALNSNPSATTATTTAAGISTTTATTATATIPNDYVNQWQAALTQLYKSHSGAATGLPQGNPFAAAGNATMMAMTNPQAFAAAQNMWGTTAQNGQAQGALPQMALQMAAAANGAADASFLNAAAQAQAQALQQVQKLAPNGAKDKGGNPGVMDHDKLAAASVQAAMTGLGTVQDFKVAQNIQSLHGVPKDEENGLQDCQDERELKKQRRKQSNRESARRSRLRKQAECEELSVRVNKLSEENVELQTELEQMKQKCETLTSQNKRLQQELHSFAQGDSKRLKKDEAATKEEEEDKEGSPQEENNKSKE</sequence>
<evidence type="ECO:0000256" key="5">
    <source>
        <dbReference type="ARBA" id="ARBA00023163"/>
    </source>
</evidence>
<dbReference type="FunFam" id="1.20.5.170:FF:000020">
    <property type="entry name" value="BZIP transcription factor"/>
    <property type="match status" value="1"/>
</dbReference>
<dbReference type="PROSITE" id="PS00036">
    <property type="entry name" value="BZIP_BASIC"/>
    <property type="match status" value="1"/>
</dbReference>
<dbReference type="InterPro" id="IPR004827">
    <property type="entry name" value="bZIP"/>
</dbReference>
<dbReference type="Proteomes" id="UP000316726">
    <property type="component" value="Chromosome 13"/>
</dbReference>
<evidence type="ECO:0000256" key="6">
    <source>
        <dbReference type="ARBA" id="ARBA00023242"/>
    </source>
</evidence>
<evidence type="ECO:0000256" key="2">
    <source>
        <dbReference type="ARBA" id="ARBA00007163"/>
    </source>
</evidence>
<dbReference type="PANTHER" id="PTHR45967:SF38">
    <property type="entry name" value="G-BOX-BINDING FACTOR 2"/>
    <property type="match status" value="1"/>
</dbReference>
<reference evidence="9" key="2">
    <citation type="submission" date="2021-01" db="EMBL/GenBank/DDBJ databases">
        <authorList>
            <person name="Corre E."/>
            <person name="Pelletier E."/>
            <person name="Niang G."/>
            <person name="Scheremetjew M."/>
            <person name="Finn R."/>
            <person name="Kale V."/>
            <person name="Holt S."/>
            <person name="Cochrane G."/>
            <person name="Meng A."/>
            <person name="Brown T."/>
            <person name="Cohen L."/>
        </authorList>
    </citation>
    <scope>NUCLEOTIDE SEQUENCE</scope>
    <source>
        <strain evidence="9">CCMP1205</strain>
    </source>
</reference>
<dbReference type="GO" id="GO:0043565">
    <property type="term" value="F:sequence-specific DNA binding"/>
    <property type="evidence" value="ECO:0007669"/>
    <property type="project" value="InterPro"/>
</dbReference>
<dbReference type="CDD" id="cd14702">
    <property type="entry name" value="bZIP_plant_GBF1"/>
    <property type="match status" value="1"/>
</dbReference>
<evidence type="ECO:0000256" key="1">
    <source>
        <dbReference type="ARBA" id="ARBA00004123"/>
    </source>
</evidence>
<dbReference type="SMART" id="SM00338">
    <property type="entry name" value="BRLZ"/>
    <property type="match status" value="1"/>
</dbReference>
<evidence type="ECO:0000313" key="9">
    <source>
        <dbReference type="EMBL" id="CAD9716864.1"/>
    </source>
</evidence>
<protein>
    <recommendedName>
        <fullName evidence="8">BZIP domain-containing protein</fullName>
    </recommendedName>
</protein>
<feature type="compositionally biased region" description="Basic and acidic residues" evidence="7">
    <location>
        <begin position="307"/>
        <end position="319"/>
    </location>
</feature>
<feature type="region of interest" description="Disordered" evidence="7">
    <location>
        <begin position="278"/>
        <end position="319"/>
    </location>
</feature>
<keyword evidence="11" id="KW-1185">Reference proteome</keyword>
<evidence type="ECO:0000256" key="7">
    <source>
        <dbReference type="SAM" id="MobiDB-lite"/>
    </source>
</evidence>
<keyword evidence="5" id="KW-0804">Transcription</keyword>
<comment type="similarity">
    <text evidence="2">Belongs to the bZIP family.</text>
</comment>
<dbReference type="InterPro" id="IPR044827">
    <property type="entry name" value="GBF-like"/>
</dbReference>
<feature type="compositionally biased region" description="Basic and acidic residues" evidence="7">
    <location>
        <begin position="288"/>
        <end position="300"/>
    </location>
</feature>
<dbReference type="PANTHER" id="PTHR45967">
    <property type="entry name" value="G-BOX-BINDING FACTOR 3-RELATED"/>
    <property type="match status" value="1"/>
</dbReference>
<dbReference type="Gene3D" id="1.20.5.170">
    <property type="match status" value="1"/>
</dbReference>
<evidence type="ECO:0000313" key="10">
    <source>
        <dbReference type="EMBL" id="QDZ24526.1"/>
    </source>
</evidence>
<dbReference type="Pfam" id="PF00170">
    <property type="entry name" value="bZIP_1"/>
    <property type="match status" value="1"/>
</dbReference>
<proteinExistence type="inferred from homology"/>
<dbReference type="SUPFAM" id="SSF57959">
    <property type="entry name" value="Leucine zipper domain"/>
    <property type="match status" value="1"/>
</dbReference>
<evidence type="ECO:0000256" key="3">
    <source>
        <dbReference type="ARBA" id="ARBA00023015"/>
    </source>
</evidence>
<organism evidence="10 11">
    <name type="scientific">Chloropicon primus</name>
    <dbReference type="NCBI Taxonomy" id="1764295"/>
    <lineage>
        <taxon>Eukaryota</taxon>
        <taxon>Viridiplantae</taxon>
        <taxon>Chlorophyta</taxon>
        <taxon>Chloropicophyceae</taxon>
        <taxon>Chloropicales</taxon>
        <taxon>Chloropicaceae</taxon>
        <taxon>Chloropicon</taxon>
    </lineage>
</organism>
<dbReference type="InterPro" id="IPR045314">
    <property type="entry name" value="bZIP_plant_GBF1"/>
</dbReference>